<dbReference type="Gene3D" id="1.10.287.130">
    <property type="match status" value="1"/>
</dbReference>
<gene>
    <name evidence="2" type="ORF">VSX56_07215</name>
</gene>
<name>A0ABV1SF78_9RHOB</name>
<evidence type="ECO:0000259" key="1">
    <source>
        <dbReference type="Pfam" id="PF10090"/>
    </source>
</evidence>
<accession>A0ABV1SF78</accession>
<sequence length="212" mass="23244">MTALSSQLLPSDANTEASEADLVALVGSRLCHDLISPLGAISNGVELLAMAGGAMSPEMQLIAESVNAANARVKFFRVAFGQSSTEQRVSQNEIRNLLAEMSATGRMKYEWQAEGDQPRHFVKMAYLAMLCMETALPFGGRLVITEINGEWHLVAETRRTKPDEALWNALNGQAPEDLRPAQVQFLLLPREAALHGRHIAWEIGETEARIGF</sequence>
<dbReference type="InterPro" id="IPR018762">
    <property type="entry name" value="ChpT_C"/>
</dbReference>
<feature type="domain" description="Histidine phosphotransferase ChpT C-terminal" evidence="1">
    <location>
        <begin position="92"/>
        <end position="206"/>
    </location>
</feature>
<dbReference type="Gene3D" id="3.30.565.10">
    <property type="entry name" value="Histidine kinase-like ATPase, C-terminal domain"/>
    <property type="match status" value="1"/>
</dbReference>
<dbReference type="RefSeq" id="WP_350935979.1">
    <property type="nucleotide sequence ID" value="NZ_JAYWLC010000004.1"/>
</dbReference>
<protein>
    <submittedName>
        <fullName evidence="2">Histidine phosphotransferase family protein</fullName>
    </submittedName>
</protein>
<reference evidence="2 3" key="1">
    <citation type="submission" date="2024-01" db="EMBL/GenBank/DDBJ databases">
        <authorList>
            <person name="Deng Y."/>
            <person name="Su J."/>
        </authorList>
    </citation>
    <scope>NUCLEOTIDE SEQUENCE [LARGE SCALE GENOMIC DNA]</scope>
    <source>
        <strain evidence="2 3">CPCC 100088</strain>
    </source>
</reference>
<reference evidence="2 3" key="2">
    <citation type="submission" date="2024-06" db="EMBL/GenBank/DDBJ databases">
        <title>Thioclava kandeliae sp. nov. from a rhizosphere soil sample of Kandelia candel in a mangrove.</title>
        <authorList>
            <person name="Mu T."/>
        </authorList>
    </citation>
    <scope>NUCLEOTIDE SEQUENCE [LARGE SCALE GENOMIC DNA]</scope>
    <source>
        <strain evidence="2 3">CPCC 100088</strain>
    </source>
</reference>
<dbReference type="Proteomes" id="UP001438953">
    <property type="component" value="Unassembled WGS sequence"/>
</dbReference>
<proteinExistence type="predicted"/>
<dbReference type="Pfam" id="PF10090">
    <property type="entry name" value="HPTransfase"/>
    <property type="match status" value="1"/>
</dbReference>
<organism evidence="2 3">
    <name type="scientific">Thioclava kandeliae</name>
    <dbReference type="NCBI Taxonomy" id="3070818"/>
    <lineage>
        <taxon>Bacteria</taxon>
        <taxon>Pseudomonadati</taxon>
        <taxon>Pseudomonadota</taxon>
        <taxon>Alphaproteobacteria</taxon>
        <taxon>Rhodobacterales</taxon>
        <taxon>Paracoccaceae</taxon>
        <taxon>Thioclava</taxon>
    </lineage>
</organism>
<evidence type="ECO:0000313" key="3">
    <source>
        <dbReference type="Proteomes" id="UP001438953"/>
    </source>
</evidence>
<comment type="caution">
    <text evidence="2">The sequence shown here is derived from an EMBL/GenBank/DDBJ whole genome shotgun (WGS) entry which is preliminary data.</text>
</comment>
<dbReference type="EMBL" id="JAYWLC010000004">
    <property type="protein sequence ID" value="MER5171565.1"/>
    <property type="molecule type" value="Genomic_DNA"/>
</dbReference>
<dbReference type="InterPro" id="IPR036890">
    <property type="entry name" value="HATPase_C_sf"/>
</dbReference>
<keyword evidence="3" id="KW-1185">Reference proteome</keyword>
<evidence type="ECO:0000313" key="2">
    <source>
        <dbReference type="EMBL" id="MER5171565.1"/>
    </source>
</evidence>